<dbReference type="GO" id="GO:0141093">
    <property type="term" value="F:5-amino-6-(D-ribitylamino)uracil--L-tyrosine 4-hydroxyphenyl transferase activity"/>
    <property type="evidence" value="ECO:0007669"/>
    <property type="project" value="UniProtKB-EC"/>
</dbReference>
<comment type="similarity">
    <text evidence="5">In the N-terminal section; belongs to the radical SAM superfamily. CofG family.</text>
</comment>
<dbReference type="STRING" id="863227.GCA_000373005_00008"/>
<evidence type="ECO:0000313" key="20">
    <source>
        <dbReference type="Proteomes" id="UP000235777"/>
    </source>
</evidence>
<dbReference type="PANTHER" id="PTHR43076:SF1">
    <property type="entry name" value="LIPOYL SYNTHASE 2"/>
    <property type="match status" value="1"/>
</dbReference>
<dbReference type="InterPro" id="IPR019939">
    <property type="entry name" value="CofG_family"/>
</dbReference>
<evidence type="ECO:0000256" key="16">
    <source>
        <dbReference type="ARBA" id="ARBA00048468"/>
    </source>
</evidence>
<dbReference type="InterPro" id="IPR058240">
    <property type="entry name" value="rSAM_sf"/>
</dbReference>
<keyword evidence="20" id="KW-1185">Reference proteome</keyword>
<dbReference type="SMART" id="SM00729">
    <property type="entry name" value="Elp3"/>
    <property type="match status" value="1"/>
</dbReference>
<dbReference type="InterPro" id="IPR020050">
    <property type="entry name" value="FO_synthase_su2"/>
</dbReference>
<dbReference type="SFLD" id="SFLDG01388">
    <property type="entry name" value="7_8-didemethyl-8-hydroxy-5-dea"/>
    <property type="match status" value="2"/>
</dbReference>
<dbReference type="Proteomes" id="UP000235777">
    <property type="component" value="Unassembled WGS sequence"/>
</dbReference>
<evidence type="ECO:0000256" key="14">
    <source>
        <dbReference type="ARBA" id="ARBA00023014"/>
    </source>
</evidence>
<dbReference type="UniPathway" id="UPA00072"/>
<keyword evidence="9" id="KW-0004">4Fe-4S</keyword>
<dbReference type="PANTHER" id="PTHR43076">
    <property type="entry name" value="FO SYNTHASE (COFH)"/>
    <property type="match status" value="1"/>
</dbReference>
<dbReference type="NCBIfam" id="TIGR03551">
    <property type="entry name" value="F420_cofH"/>
    <property type="match status" value="1"/>
</dbReference>
<comment type="caution">
    <text evidence="19">The sequence shown here is derived from an EMBL/GenBank/DDBJ whole genome shotgun (WGS) entry which is preliminary data.</text>
</comment>
<evidence type="ECO:0000256" key="15">
    <source>
        <dbReference type="ARBA" id="ARBA00023239"/>
    </source>
</evidence>
<evidence type="ECO:0000256" key="10">
    <source>
        <dbReference type="ARBA" id="ARBA00022679"/>
    </source>
</evidence>
<dbReference type="EC" id="2.5.1.147" evidence="7"/>
<dbReference type="SUPFAM" id="SSF102114">
    <property type="entry name" value="Radical SAM enzymes"/>
    <property type="match status" value="2"/>
</dbReference>
<evidence type="ECO:0000256" key="17">
    <source>
        <dbReference type="ARBA" id="ARBA00048974"/>
    </source>
</evidence>
<evidence type="ECO:0000259" key="18">
    <source>
        <dbReference type="PROSITE" id="PS51918"/>
    </source>
</evidence>
<evidence type="ECO:0000256" key="8">
    <source>
        <dbReference type="ARBA" id="ARBA00022220"/>
    </source>
</evidence>
<comment type="catalytic activity">
    <reaction evidence="16">
        <text>5-amino-6-(D-ribitylamino)uracil + L-tyrosine + S-adenosyl-L-methionine = 5-amino-5-(4-hydroxybenzyl)-6-(D-ribitylimino)-5,6-dihydrouracil + 2-iminoacetate + 5'-deoxyadenosine + L-methionine + H(+)</text>
        <dbReference type="Rhea" id="RHEA:55200"/>
        <dbReference type="ChEBI" id="CHEBI:15378"/>
        <dbReference type="ChEBI" id="CHEBI:15934"/>
        <dbReference type="ChEBI" id="CHEBI:17319"/>
        <dbReference type="ChEBI" id="CHEBI:57844"/>
        <dbReference type="ChEBI" id="CHEBI:58315"/>
        <dbReference type="ChEBI" id="CHEBI:59789"/>
        <dbReference type="ChEBI" id="CHEBI:77846"/>
        <dbReference type="ChEBI" id="CHEBI:85936"/>
        <dbReference type="EC" id="2.5.1.147"/>
    </reaction>
</comment>
<evidence type="ECO:0000256" key="2">
    <source>
        <dbReference type="ARBA" id="ARBA00003692"/>
    </source>
</evidence>
<keyword evidence="15" id="KW-0456">Lyase</keyword>
<dbReference type="InterPro" id="IPR034405">
    <property type="entry name" value="F420"/>
</dbReference>
<dbReference type="GO" id="GO:0051539">
    <property type="term" value="F:4 iron, 4 sulfur cluster binding"/>
    <property type="evidence" value="ECO:0007669"/>
    <property type="project" value="UniProtKB-KW"/>
</dbReference>
<dbReference type="InterPro" id="IPR013785">
    <property type="entry name" value="Aldolase_TIM"/>
</dbReference>
<dbReference type="NCBIfam" id="TIGR03550">
    <property type="entry name" value="F420_cofG"/>
    <property type="match status" value="1"/>
</dbReference>
<dbReference type="RefSeq" id="WP_018438501.1">
    <property type="nucleotide sequence ID" value="NZ_KB890164.1"/>
</dbReference>
<evidence type="ECO:0000256" key="11">
    <source>
        <dbReference type="ARBA" id="ARBA00022691"/>
    </source>
</evidence>
<accession>A0A2N7X921</accession>
<dbReference type="NCBIfam" id="NF005609">
    <property type="entry name" value="PRK07360.1"/>
    <property type="match status" value="1"/>
</dbReference>
<dbReference type="SFLD" id="SFLDS00029">
    <property type="entry name" value="Radical_SAM"/>
    <property type="match status" value="3"/>
</dbReference>
<dbReference type="EMBL" id="PNYC01000002">
    <property type="protein sequence ID" value="PMS38249.1"/>
    <property type="molecule type" value="Genomic_DNA"/>
</dbReference>
<feature type="domain" description="Radical SAM core" evidence="18">
    <location>
        <begin position="465"/>
        <end position="702"/>
    </location>
</feature>
<dbReference type="HAMAP" id="MF_01612">
    <property type="entry name" value="FO_synth_sub2"/>
    <property type="match status" value="1"/>
</dbReference>
<keyword evidence="13" id="KW-0408">Iron</keyword>
<evidence type="ECO:0000256" key="7">
    <source>
        <dbReference type="ARBA" id="ARBA00012289"/>
    </source>
</evidence>
<dbReference type="InterPro" id="IPR019940">
    <property type="entry name" value="CofH_family"/>
</dbReference>
<protein>
    <recommendedName>
        <fullName evidence="8">FO synthase</fullName>
        <ecNumber evidence="7">2.5.1.147</ecNumber>
        <ecNumber evidence="6">4.3.1.32</ecNumber>
    </recommendedName>
</protein>
<evidence type="ECO:0000256" key="12">
    <source>
        <dbReference type="ARBA" id="ARBA00022723"/>
    </source>
</evidence>
<dbReference type="Pfam" id="PF04055">
    <property type="entry name" value="Radical_SAM"/>
    <property type="match status" value="2"/>
</dbReference>
<keyword evidence="11" id="KW-0949">S-adenosyl-L-methionine</keyword>
<proteinExistence type="inferred from homology"/>
<keyword evidence="14" id="KW-0411">Iron-sulfur</keyword>
<dbReference type="SFLD" id="SFLDF00294">
    <property type="entry name" value="7_8-didemethyl-8-hydroxy-5-dea"/>
    <property type="match status" value="1"/>
</dbReference>
<organism evidence="19 20">
    <name type="scientific">Trinickia symbiotica</name>
    <dbReference type="NCBI Taxonomy" id="863227"/>
    <lineage>
        <taxon>Bacteria</taxon>
        <taxon>Pseudomonadati</taxon>
        <taxon>Pseudomonadota</taxon>
        <taxon>Betaproteobacteria</taxon>
        <taxon>Burkholderiales</taxon>
        <taxon>Burkholderiaceae</taxon>
        <taxon>Trinickia</taxon>
    </lineage>
</organism>
<keyword evidence="10" id="KW-0808">Transferase</keyword>
<gene>
    <name evidence="19" type="primary">fbiC</name>
    <name evidence="19" type="ORF">C0Z20_05640</name>
</gene>
<dbReference type="EC" id="4.3.1.32" evidence="6"/>
<evidence type="ECO:0000256" key="6">
    <source>
        <dbReference type="ARBA" id="ARBA00012126"/>
    </source>
</evidence>
<reference evidence="19 20" key="1">
    <citation type="submission" date="2018-01" db="EMBL/GenBank/DDBJ databases">
        <title>Whole genome analyses suggest that Burkholderia sensu lato contains two further novel genera in the rhizoxinica-symbiotica group Mycetohabitans gen. nov., and Trinickia gen. nov.: implications for the evolution of diazotrophy and nodulation in the Burkholderiaceae.</title>
        <authorList>
            <person name="Estrada-de los Santos P."/>
            <person name="Palmer M."/>
            <person name="Chavez-Ramirez B."/>
            <person name="Beukes C."/>
            <person name="Steenkamp E.T."/>
            <person name="Hirsch A.M."/>
            <person name="Manyaka P."/>
            <person name="Maluk M."/>
            <person name="Lafos M."/>
            <person name="Crook M."/>
            <person name="Gross E."/>
            <person name="Simon M.F."/>
            <person name="Bueno dos Reis Junior F."/>
            <person name="Poole P.S."/>
            <person name="Venter S.N."/>
            <person name="James E.K."/>
        </authorList>
    </citation>
    <scope>NUCLEOTIDE SEQUENCE [LARGE SCALE GENOMIC DNA]</scope>
    <source>
        <strain evidence="19 20">JPY 581</strain>
    </source>
</reference>
<evidence type="ECO:0000256" key="13">
    <source>
        <dbReference type="ARBA" id="ARBA00023004"/>
    </source>
</evidence>
<dbReference type="Gene3D" id="3.20.20.70">
    <property type="entry name" value="Aldolase class I"/>
    <property type="match status" value="2"/>
</dbReference>
<dbReference type="AlphaFoldDB" id="A0A2N7X921"/>
<evidence type="ECO:0000256" key="1">
    <source>
        <dbReference type="ARBA" id="ARBA00001966"/>
    </source>
</evidence>
<dbReference type="SFLD" id="SFLDG01389">
    <property type="entry name" value="menaquinone_synthsis_involved"/>
    <property type="match status" value="1"/>
</dbReference>
<dbReference type="PROSITE" id="PS51918">
    <property type="entry name" value="RADICAL_SAM"/>
    <property type="match status" value="2"/>
</dbReference>
<name>A0A2N7X921_9BURK</name>
<dbReference type="Pfam" id="PF19288">
    <property type="entry name" value="CofH_C"/>
    <property type="match status" value="1"/>
</dbReference>
<dbReference type="OrthoDB" id="9802027at2"/>
<dbReference type="GO" id="GO:0046872">
    <property type="term" value="F:metal ion binding"/>
    <property type="evidence" value="ECO:0007669"/>
    <property type="project" value="UniProtKB-KW"/>
</dbReference>
<dbReference type="HAMAP" id="MF_01611">
    <property type="entry name" value="FO_synth_sub1"/>
    <property type="match status" value="1"/>
</dbReference>
<evidence type="ECO:0000256" key="9">
    <source>
        <dbReference type="ARBA" id="ARBA00022485"/>
    </source>
</evidence>
<dbReference type="InterPro" id="IPR006638">
    <property type="entry name" value="Elp3/MiaA/NifB-like_rSAM"/>
</dbReference>
<comment type="pathway">
    <text evidence="3">Cofactor biosynthesis; coenzyme F0 biosynthesis.</text>
</comment>
<sequence length="807" mass="87973">MTDIQSVIRAAASGALPSAREALMLAACDDMPLLLAAATEIRDRGARNVVTYSRKVFLPVTRLCRDVCHYCTFSRQSPSVHTAYLTLDEMLETARAGARMGCKEALFTLGEKPELRYPAAREALDKLGFETTIDYVVHVAAAVFRETGLLPHVNAGCLSDEEITKLRRVAPSMGIMLESASDRLCQRGMPHFGSPDKIPAARLATLEAAGRQNVPMTSGILIGIGETRRERVEALLALREIHARYGNLQEVIVQNFRAKPGTPMAGTSEPSLDELCWTIAVARIIFGSDMGIQAPPNLSPGVLRTLLEAGINDWGGVSPLTADFVNPEAPWPHLEELTRETLASGKYLQERLTIYPRFAADIARWVDEGLRTAVLRKIDTEGFARIDDWVAGGQVPPPAADLSYLREADRALVSPDLDEIVRRAANGGALGEQDVIRLFQARGEDFAHVCHAADQLRRAHCGDTVSYVVTRNINYTNICYFHCQFCAFSKGQRAHRGAGYDLDQAEIGNRVREAWERGATEVCLQGGIHPSYTGESYLSILKTVKAAAPDIHVHAFSPLEIWQGAQTLGLPLKEYLSRLKHTGLGTLPGTAAEILDDEVRATLCPDKLKTDQWLEVMSVAHSLGLKSTATIMFGHIERLEHWARHLLRLRNLAADTGGITEFVPLAFVHMESPIYRKGRSRKGPTFREALLMHAVSRLVLHPHVGNIQTSWVKMGPLGAQAALRAGVNDMGGTLMNESITRSAGAVHGQEMTPSALSALITSEGRLPRQRTTAYGTAPEERIAASAAHVGPSDSISIKVIPVSASEG</sequence>
<evidence type="ECO:0000256" key="5">
    <source>
        <dbReference type="ARBA" id="ARBA00010826"/>
    </source>
</evidence>
<evidence type="ECO:0000256" key="3">
    <source>
        <dbReference type="ARBA" id="ARBA00004712"/>
    </source>
</evidence>
<dbReference type="GO" id="GO:0044689">
    <property type="term" value="F:7,8-didemethyl-8-hydroxy-5-deazariboflavin synthase activity"/>
    <property type="evidence" value="ECO:0007669"/>
    <property type="project" value="UniProtKB-EC"/>
</dbReference>
<comment type="function">
    <text evidence="2">Catalyzes the radical-mediated synthesis of 7,8-didemethyl-8-hydroxy-5-deazariboflavin (FO) from 5-amino-6-(D-ribitylamino)uracil and L-tyrosine.</text>
</comment>
<dbReference type="InterPro" id="IPR007197">
    <property type="entry name" value="rSAM"/>
</dbReference>
<feature type="domain" description="Radical SAM core" evidence="18">
    <location>
        <begin position="50"/>
        <end position="297"/>
    </location>
</feature>
<evidence type="ECO:0000256" key="4">
    <source>
        <dbReference type="ARBA" id="ARBA00010051"/>
    </source>
</evidence>
<keyword evidence="12" id="KW-0479">Metal-binding</keyword>
<comment type="catalytic activity">
    <reaction evidence="17">
        <text>5-amino-5-(4-hydroxybenzyl)-6-(D-ribitylimino)-5,6-dihydrouracil + S-adenosyl-L-methionine = 7,8-didemethyl-8-hydroxy-5-deazariboflavin + 5'-deoxyadenosine + L-methionine + NH4(+) + H(+)</text>
        <dbReference type="Rhea" id="RHEA:55204"/>
        <dbReference type="ChEBI" id="CHEBI:15378"/>
        <dbReference type="ChEBI" id="CHEBI:17319"/>
        <dbReference type="ChEBI" id="CHEBI:28938"/>
        <dbReference type="ChEBI" id="CHEBI:57844"/>
        <dbReference type="ChEBI" id="CHEBI:59789"/>
        <dbReference type="ChEBI" id="CHEBI:59904"/>
        <dbReference type="ChEBI" id="CHEBI:85936"/>
        <dbReference type="EC" id="4.3.1.32"/>
    </reaction>
</comment>
<dbReference type="NCBIfam" id="NF004884">
    <property type="entry name" value="PRK06245.1"/>
    <property type="match status" value="1"/>
</dbReference>
<dbReference type="SFLD" id="SFLDF00343">
    <property type="entry name" value="aminofutalosine_synthase_(mqnE"/>
    <property type="match status" value="1"/>
</dbReference>
<evidence type="ECO:0000313" key="19">
    <source>
        <dbReference type="EMBL" id="PMS38249.1"/>
    </source>
</evidence>
<dbReference type="CDD" id="cd01335">
    <property type="entry name" value="Radical_SAM"/>
    <property type="match status" value="2"/>
</dbReference>
<comment type="cofactor">
    <cofactor evidence="1">
        <name>[4Fe-4S] cluster</name>
        <dbReference type="ChEBI" id="CHEBI:49883"/>
    </cofactor>
</comment>
<dbReference type="SFLD" id="SFLDG01064">
    <property type="entry name" value="F420__menaquinone_cofactor_bio"/>
    <property type="match status" value="3"/>
</dbReference>
<dbReference type="InterPro" id="IPR045567">
    <property type="entry name" value="CofH/MnqC-like_C"/>
</dbReference>
<comment type="similarity">
    <text evidence="4">In the C-terminal section; belongs to the radical SAM superfamily. CofH family.</text>
</comment>
<dbReference type="NCBIfam" id="TIGR00423">
    <property type="entry name" value="CofH family radical SAM protein"/>
    <property type="match status" value="1"/>
</dbReference>